<dbReference type="OrthoDB" id="6195678at2"/>
<dbReference type="Proteomes" id="UP000291106">
    <property type="component" value="Chromosome"/>
</dbReference>
<dbReference type="EMBL" id="CP036200">
    <property type="protein sequence ID" value="QBF83743.1"/>
    <property type="molecule type" value="Genomic_DNA"/>
</dbReference>
<dbReference type="KEGG" id="smai:EXU30_14355"/>
<feature type="chain" id="PRO_5019576568" description="Adhesin domain-containing protein" evidence="1">
    <location>
        <begin position="28"/>
        <end position="276"/>
    </location>
</feature>
<dbReference type="AlphaFoldDB" id="A0A411PJM5"/>
<feature type="signal peptide" evidence="1">
    <location>
        <begin position="1"/>
        <end position="27"/>
    </location>
</feature>
<name>A0A411PJM5_9GAMM</name>
<organism evidence="2 3">
    <name type="scientific">Shewanella maritima</name>
    <dbReference type="NCBI Taxonomy" id="2520507"/>
    <lineage>
        <taxon>Bacteria</taxon>
        <taxon>Pseudomonadati</taxon>
        <taxon>Pseudomonadota</taxon>
        <taxon>Gammaproteobacteria</taxon>
        <taxon>Alteromonadales</taxon>
        <taxon>Shewanellaceae</taxon>
        <taxon>Shewanella</taxon>
    </lineage>
</organism>
<dbReference type="RefSeq" id="WP_130601161.1">
    <property type="nucleotide sequence ID" value="NZ_CP036200.1"/>
</dbReference>
<evidence type="ECO:0000256" key="1">
    <source>
        <dbReference type="SAM" id="SignalP"/>
    </source>
</evidence>
<proteinExistence type="predicted"/>
<evidence type="ECO:0008006" key="4">
    <source>
        <dbReference type="Google" id="ProtNLM"/>
    </source>
</evidence>
<evidence type="ECO:0000313" key="3">
    <source>
        <dbReference type="Proteomes" id="UP000291106"/>
    </source>
</evidence>
<accession>A0A411PJM5</accession>
<sequence length="276" mass="28330">MSSSLIKPLTVALCLAGALTTSGAALADELQHSQQQLELKASDLEALKAKVGAGKLVITGADIEQVIVVADIYQTDNSDIELSLKRRGDKAILKADAEAGMSLFSLSSESPYIDLEVTVPNSMLLEIEDGSGPIKISKVNNNINIKDGSGSIKIDGGADLNINDGSGSIDIRGGNTVNINDGSGSITLEQAHGNVSINDGSGSIKVEHVKGDLNINDGSGSVTVEHIAGMVTINDGSGGIDVAHTQGLNIPAAGSGSVAYEHINGPISVPSKHKRM</sequence>
<keyword evidence="3" id="KW-1185">Reference proteome</keyword>
<protein>
    <recommendedName>
        <fullName evidence="4">Adhesin domain-containing protein</fullName>
    </recommendedName>
</protein>
<keyword evidence="1" id="KW-0732">Signal</keyword>
<evidence type="ECO:0000313" key="2">
    <source>
        <dbReference type="EMBL" id="QBF83743.1"/>
    </source>
</evidence>
<reference evidence="2 3" key="1">
    <citation type="submission" date="2019-02" db="EMBL/GenBank/DDBJ databases">
        <title>Shewanella sp. D4-2 isolated from Dokdo Island.</title>
        <authorList>
            <person name="Baek K."/>
        </authorList>
    </citation>
    <scope>NUCLEOTIDE SEQUENCE [LARGE SCALE GENOMIC DNA]</scope>
    <source>
        <strain evidence="2 3">D4-2</strain>
    </source>
</reference>
<gene>
    <name evidence="2" type="ORF">EXU30_14355</name>
</gene>